<dbReference type="PANTHER" id="PTHR46211:SF1">
    <property type="entry name" value="GLYCEROPHOSPHODIESTER PHOSPHODIESTERASE, CYTOPLASMIC"/>
    <property type="match status" value="1"/>
</dbReference>
<comment type="caution">
    <text evidence="2">The sequence shown here is derived from an EMBL/GenBank/DDBJ whole genome shotgun (WGS) entry which is preliminary data.</text>
</comment>
<dbReference type="Gene3D" id="3.20.20.190">
    <property type="entry name" value="Phosphatidylinositol (PI) phosphodiesterase"/>
    <property type="match status" value="1"/>
</dbReference>
<dbReference type="Pfam" id="PF03009">
    <property type="entry name" value="GDPD"/>
    <property type="match status" value="1"/>
</dbReference>
<protein>
    <submittedName>
        <fullName evidence="2">Glycerophosphodiester phosphodiesterase</fullName>
    </submittedName>
</protein>
<evidence type="ECO:0000313" key="2">
    <source>
        <dbReference type="EMBL" id="MFC5583517.1"/>
    </source>
</evidence>
<organism evidence="2 3">
    <name type="scientific">Nitratireductor kimnyeongensis</name>
    <dbReference type="NCBI Taxonomy" id="430679"/>
    <lineage>
        <taxon>Bacteria</taxon>
        <taxon>Pseudomonadati</taxon>
        <taxon>Pseudomonadota</taxon>
        <taxon>Alphaproteobacteria</taxon>
        <taxon>Hyphomicrobiales</taxon>
        <taxon>Phyllobacteriaceae</taxon>
        <taxon>Nitratireductor</taxon>
    </lineage>
</organism>
<reference evidence="3" key="1">
    <citation type="journal article" date="2019" name="Int. J. Syst. Evol. Microbiol.">
        <title>The Global Catalogue of Microorganisms (GCM) 10K type strain sequencing project: providing services to taxonomists for standard genome sequencing and annotation.</title>
        <authorList>
            <consortium name="The Broad Institute Genomics Platform"/>
            <consortium name="The Broad Institute Genome Sequencing Center for Infectious Disease"/>
            <person name="Wu L."/>
            <person name="Ma J."/>
        </authorList>
    </citation>
    <scope>NUCLEOTIDE SEQUENCE [LARGE SCALE GENOMIC DNA]</scope>
    <source>
        <strain evidence="3">JCM 3366</strain>
    </source>
</reference>
<accession>A0ABW0T2G5</accession>
<dbReference type="Proteomes" id="UP001596107">
    <property type="component" value="Unassembled WGS sequence"/>
</dbReference>
<dbReference type="EMBL" id="JBHSNB010000001">
    <property type="protein sequence ID" value="MFC5583517.1"/>
    <property type="molecule type" value="Genomic_DNA"/>
</dbReference>
<dbReference type="PANTHER" id="PTHR46211">
    <property type="entry name" value="GLYCEROPHOSPHORYL DIESTER PHOSPHODIESTERASE"/>
    <property type="match status" value="1"/>
</dbReference>
<gene>
    <name evidence="2" type="ORF">ACFPOD_00200</name>
</gene>
<dbReference type="SUPFAM" id="SSF51695">
    <property type="entry name" value="PLC-like phosphodiesterases"/>
    <property type="match status" value="1"/>
</dbReference>
<keyword evidence="3" id="KW-1185">Reference proteome</keyword>
<dbReference type="InterPro" id="IPR030395">
    <property type="entry name" value="GP_PDE_dom"/>
</dbReference>
<feature type="domain" description="GP-PDE" evidence="1">
    <location>
        <begin position="9"/>
        <end position="236"/>
    </location>
</feature>
<dbReference type="PROSITE" id="PS51704">
    <property type="entry name" value="GP_PDE"/>
    <property type="match status" value="1"/>
</dbReference>
<evidence type="ECO:0000259" key="1">
    <source>
        <dbReference type="PROSITE" id="PS51704"/>
    </source>
</evidence>
<dbReference type="InterPro" id="IPR017946">
    <property type="entry name" value="PLC-like_Pdiesterase_TIM-brl"/>
</dbReference>
<name>A0ABW0T2G5_9HYPH</name>
<evidence type="ECO:0000313" key="3">
    <source>
        <dbReference type="Proteomes" id="UP001596107"/>
    </source>
</evidence>
<sequence length="236" mass="25962">MSNVEWLTARPIAHRGLHDLNRTRWENTLSAFQAAVDAGHSIECDVHLSSDGVPMVFHDHALRRLTGQDGTIAAKTAAELGALKVGETDDHVPTLQEMLRLVGGRAALVIELKASEGHDAALVERVAEALKSYSGRVALMSFEHRLVRQLAELAPDLPRGLTAEGRSAASMEAHFSMLAHEISFVSYAVSDLPNPFVSFVRERLSMPVITWTVRDREAVTRTFAYADQMTYEGFSP</sequence>
<dbReference type="CDD" id="cd08585">
    <property type="entry name" value="GDPD_like_3"/>
    <property type="match status" value="1"/>
</dbReference>
<proteinExistence type="predicted"/>
<dbReference type="RefSeq" id="WP_223020594.1">
    <property type="nucleotide sequence ID" value="NZ_CP078143.1"/>
</dbReference>